<dbReference type="EMBL" id="JAGFNP010000019">
    <property type="protein sequence ID" value="MBO3735851.1"/>
    <property type="molecule type" value="Genomic_DNA"/>
</dbReference>
<protein>
    <recommendedName>
        <fullName evidence="5">DUF5666 domain-containing protein</fullName>
    </recommendedName>
</protein>
<evidence type="ECO:0000256" key="2">
    <source>
        <dbReference type="SAM" id="SignalP"/>
    </source>
</evidence>
<keyword evidence="4" id="KW-1185">Reference proteome</keyword>
<keyword evidence="2" id="KW-0732">Signal</keyword>
<gene>
    <name evidence="3" type="ORF">J5V16_23755</name>
</gene>
<feature type="region of interest" description="Disordered" evidence="1">
    <location>
        <begin position="28"/>
        <end position="60"/>
    </location>
</feature>
<evidence type="ECO:0000256" key="1">
    <source>
        <dbReference type="SAM" id="MobiDB-lite"/>
    </source>
</evidence>
<proteinExistence type="predicted"/>
<feature type="chain" id="PRO_5047053305" description="DUF5666 domain-containing protein" evidence="2">
    <location>
        <begin position="25"/>
        <end position="166"/>
    </location>
</feature>
<accession>A0ABS3UBN1</accession>
<name>A0ABS3UBN1_9ACTN</name>
<reference evidence="3 4" key="1">
    <citation type="submission" date="2021-03" db="EMBL/GenBank/DDBJ databases">
        <title>Glycomyces sp. nov., a novel actinomycete isolated from soil.</title>
        <authorList>
            <person name="Yang X."/>
            <person name="Xu X."/>
        </authorList>
    </citation>
    <scope>NUCLEOTIDE SEQUENCE [LARGE SCALE GENOMIC DNA]</scope>
    <source>
        <strain evidence="3 4">NEAU-S30</strain>
    </source>
</reference>
<dbReference type="RefSeq" id="WP_208499815.1">
    <property type="nucleotide sequence ID" value="NZ_JAGFNP010000019.1"/>
</dbReference>
<feature type="signal peptide" evidence="2">
    <location>
        <begin position="1"/>
        <end position="24"/>
    </location>
</feature>
<sequence length="166" mass="16578">MSSTLAPAWRSTAAAGLLALFALAGCSESTDDSGSTGTTGTTASAEPTEEPTPSAADGTDFSTCNIRCEVEVTAGDVFEYEAFTMTVADIAADQIELSRDNGAGSTGSASITPGCTAFLTESGTGTVCHGVVDEVPPEPQVTAGQVAVDVLHLGEDGTAIIRIVAG</sequence>
<dbReference type="Proteomes" id="UP000681341">
    <property type="component" value="Unassembled WGS sequence"/>
</dbReference>
<evidence type="ECO:0000313" key="3">
    <source>
        <dbReference type="EMBL" id="MBO3735851.1"/>
    </source>
</evidence>
<comment type="caution">
    <text evidence="3">The sequence shown here is derived from an EMBL/GenBank/DDBJ whole genome shotgun (WGS) entry which is preliminary data.</text>
</comment>
<evidence type="ECO:0000313" key="4">
    <source>
        <dbReference type="Proteomes" id="UP000681341"/>
    </source>
</evidence>
<feature type="compositionally biased region" description="Low complexity" evidence="1">
    <location>
        <begin position="28"/>
        <end position="57"/>
    </location>
</feature>
<evidence type="ECO:0008006" key="5">
    <source>
        <dbReference type="Google" id="ProtNLM"/>
    </source>
</evidence>
<organism evidence="3 4">
    <name type="scientific">Glycomyces niveus</name>
    <dbReference type="NCBI Taxonomy" id="2820287"/>
    <lineage>
        <taxon>Bacteria</taxon>
        <taxon>Bacillati</taxon>
        <taxon>Actinomycetota</taxon>
        <taxon>Actinomycetes</taxon>
        <taxon>Glycomycetales</taxon>
        <taxon>Glycomycetaceae</taxon>
        <taxon>Glycomyces</taxon>
    </lineage>
</organism>